<keyword evidence="2" id="KW-0560">Oxidoreductase</keyword>
<evidence type="ECO:0000313" key="4">
    <source>
        <dbReference type="Proteomes" id="UP001597229"/>
    </source>
</evidence>
<dbReference type="RefSeq" id="WP_367920451.1">
    <property type="nucleotide sequence ID" value="NZ_BAABAC010000032.1"/>
</dbReference>
<evidence type="ECO:0000256" key="1">
    <source>
        <dbReference type="ARBA" id="ARBA00006484"/>
    </source>
</evidence>
<protein>
    <submittedName>
        <fullName evidence="3">SDR family oxidoreductase</fullName>
    </submittedName>
</protein>
<reference evidence="4" key="1">
    <citation type="journal article" date="2019" name="Int. J. Syst. Evol. Microbiol.">
        <title>The Global Catalogue of Microorganisms (GCM) 10K type strain sequencing project: providing services to taxonomists for standard genome sequencing and annotation.</title>
        <authorList>
            <consortium name="The Broad Institute Genomics Platform"/>
            <consortium name="The Broad Institute Genome Sequencing Center for Infectious Disease"/>
            <person name="Wu L."/>
            <person name="Ma J."/>
        </authorList>
    </citation>
    <scope>NUCLEOTIDE SEQUENCE [LARGE SCALE GENOMIC DNA]</scope>
    <source>
        <strain evidence="4">CCUG 52478</strain>
    </source>
</reference>
<evidence type="ECO:0000313" key="3">
    <source>
        <dbReference type="EMBL" id="MFD1247209.1"/>
    </source>
</evidence>
<dbReference type="InterPro" id="IPR036291">
    <property type="entry name" value="NAD(P)-bd_dom_sf"/>
</dbReference>
<dbReference type="PROSITE" id="PS00061">
    <property type="entry name" value="ADH_SHORT"/>
    <property type="match status" value="1"/>
</dbReference>
<dbReference type="PANTHER" id="PTHR43180:SF66">
    <property type="entry name" value="SHORT-CHAIN DEHYDROGENASE_REDUCTASE FAMILY PROTEIN"/>
    <property type="match status" value="1"/>
</dbReference>
<name>A0ABW3VWR4_9ACTN</name>
<comment type="caution">
    <text evidence="3">The sequence shown here is derived from an EMBL/GenBank/DDBJ whole genome shotgun (WGS) entry which is preliminary data.</text>
</comment>
<proteinExistence type="inferred from homology"/>
<dbReference type="PRINTS" id="PR00081">
    <property type="entry name" value="GDHRDH"/>
</dbReference>
<dbReference type="InterPro" id="IPR020904">
    <property type="entry name" value="Sc_DH/Rdtase_CS"/>
</dbReference>
<dbReference type="Proteomes" id="UP001597229">
    <property type="component" value="Unassembled WGS sequence"/>
</dbReference>
<dbReference type="PANTHER" id="PTHR43180">
    <property type="entry name" value="3-OXOACYL-(ACYL-CARRIER-PROTEIN) REDUCTASE (AFU_ORTHOLOGUE AFUA_6G11210)"/>
    <property type="match status" value="1"/>
</dbReference>
<dbReference type="SUPFAM" id="SSF51735">
    <property type="entry name" value="NAD(P)-binding Rossmann-fold domains"/>
    <property type="match status" value="1"/>
</dbReference>
<dbReference type="Gene3D" id="3.40.50.720">
    <property type="entry name" value="NAD(P)-binding Rossmann-like Domain"/>
    <property type="match status" value="1"/>
</dbReference>
<dbReference type="EMBL" id="JBHTLX010000007">
    <property type="protein sequence ID" value="MFD1247209.1"/>
    <property type="molecule type" value="Genomic_DNA"/>
</dbReference>
<keyword evidence="4" id="KW-1185">Reference proteome</keyword>
<organism evidence="3 4">
    <name type="scientific">Nocardioides ginsengisoli</name>
    <dbReference type="NCBI Taxonomy" id="363868"/>
    <lineage>
        <taxon>Bacteria</taxon>
        <taxon>Bacillati</taxon>
        <taxon>Actinomycetota</taxon>
        <taxon>Actinomycetes</taxon>
        <taxon>Propionibacteriales</taxon>
        <taxon>Nocardioidaceae</taxon>
        <taxon>Nocardioides</taxon>
    </lineage>
</organism>
<evidence type="ECO:0000256" key="2">
    <source>
        <dbReference type="ARBA" id="ARBA00023002"/>
    </source>
</evidence>
<accession>A0ABW3VWR4</accession>
<gene>
    <name evidence="3" type="ORF">ACFQ3F_05360</name>
</gene>
<dbReference type="InterPro" id="IPR002347">
    <property type="entry name" value="SDR_fam"/>
</dbReference>
<dbReference type="CDD" id="cd05233">
    <property type="entry name" value="SDR_c"/>
    <property type="match status" value="1"/>
</dbReference>
<dbReference type="PRINTS" id="PR00080">
    <property type="entry name" value="SDRFAMILY"/>
</dbReference>
<sequence>MSGLAGKVVVVTGASGAIGRAAVAELKRQEAVVVGADLRAADDTGADHFVACDLTVEEQVRDLYDGTAERFGRIDGLFNNAGVALGEDGSALDVDRTVFDRTMVINVTSVLLCCKHGIPHLIAGGGGAVVNTASLVARMGSAVSQIGYTASKGAVVAMSRELGVELARRGVRVNSLSPGPVASPMLEALFSPDEVARRMVHIPAGRFGTAEEMARAAAFLLGDGSSFVTGIELVVDGGISAAYVTPEG</sequence>
<dbReference type="Pfam" id="PF13561">
    <property type="entry name" value="adh_short_C2"/>
    <property type="match status" value="1"/>
</dbReference>
<comment type="similarity">
    <text evidence="1">Belongs to the short-chain dehydrogenases/reductases (SDR) family.</text>
</comment>